<accession>C3X3G2</accession>
<evidence type="ECO:0000256" key="1">
    <source>
        <dbReference type="SAM" id="MobiDB-lite"/>
    </source>
</evidence>
<gene>
    <name evidence="2" type="ORF">OFAG_00901</name>
</gene>
<evidence type="ECO:0000313" key="2">
    <source>
        <dbReference type="EMBL" id="EEO27748.1"/>
    </source>
</evidence>
<dbReference type="EMBL" id="ACDP02000021">
    <property type="protein sequence ID" value="EEO27748.1"/>
    <property type="molecule type" value="Genomic_DNA"/>
</dbReference>
<keyword evidence="3" id="KW-1185">Reference proteome</keyword>
<dbReference type="Proteomes" id="UP000003973">
    <property type="component" value="Unassembled WGS sequence"/>
</dbReference>
<dbReference type="AlphaFoldDB" id="C3X3G2"/>
<organism evidence="2 3">
    <name type="scientific">Oxalobacter paraformigenes</name>
    <dbReference type="NCBI Taxonomy" id="556268"/>
    <lineage>
        <taxon>Bacteria</taxon>
        <taxon>Pseudomonadati</taxon>
        <taxon>Pseudomonadota</taxon>
        <taxon>Betaproteobacteria</taxon>
        <taxon>Burkholderiales</taxon>
        <taxon>Oxalobacteraceae</taxon>
        <taxon>Oxalobacter</taxon>
    </lineage>
</organism>
<dbReference type="HOGENOM" id="CLU_1184101_0_0_4"/>
<name>C3X3G2_9BURK</name>
<evidence type="ECO:0000313" key="3">
    <source>
        <dbReference type="Proteomes" id="UP000003973"/>
    </source>
</evidence>
<comment type="caution">
    <text evidence="2">The sequence shown here is derived from an EMBL/GenBank/DDBJ whole genome shotgun (WGS) entry which is preliminary data.</text>
</comment>
<protein>
    <submittedName>
        <fullName evidence="2">Uncharacterized protein</fullName>
    </submittedName>
</protein>
<feature type="region of interest" description="Disordered" evidence="1">
    <location>
        <begin position="201"/>
        <end position="234"/>
    </location>
</feature>
<sequence length="234" mass="25204">MSGNGLKQVYKNERLSVFRFPADCFGGAACARPGFSGLAEQTERALAGKAAGKRFSGLPKNRNDNAFRSCKGVFMNSFMNGFFRAMAMPNTADNLYAAGSALSKWIAEQREKSAAKERFEKSMNMDAPVLRKTVPAATGGTNAARGANRTLFGDIYAGGSAGSGTAPSGQQAPDGYEFVNRHQNESDRMLRELHHGLVDFMNSGNPDPNAAVGNNPVAPRGRHVENPVIDNRRR</sequence>
<proteinExistence type="predicted"/>
<reference evidence="2" key="1">
    <citation type="submission" date="2011-10" db="EMBL/GenBank/DDBJ databases">
        <title>The Genome Sequence of Oxalobacter formigenes HOxBLS.</title>
        <authorList>
            <consortium name="The Broad Institute Genome Sequencing Platform"/>
            <person name="Earl A."/>
            <person name="Ward D."/>
            <person name="Feldgarden M."/>
            <person name="Gevers D."/>
            <person name="Allison M.J."/>
            <person name="Humphrey S."/>
            <person name="Young S.K."/>
            <person name="Zeng Q."/>
            <person name="Gargeya S."/>
            <person name="Fitzgerald M."/>
            <person name="Haas B."/>
            <person name="Abouelleil A."/>
            <person name="Alvarado L."/>
            <person name="Arachchi H.M."/>
            <person name="Berlin A."/>
            <person name="Brown A."/>
            <person name="Chapman S.B."/>
            <person name="Chen Z."/>
            <person name="Dunbar C."/>
            <person name="Freedman E."/>
            <person name="Gearin G."/>
            <person name="Goldberg J."/>
            <person name="Griggs A."/>
            <person name="Gujja S."/>
            <person name="Heiman D."/>
            <person name="Howarth C."/>
            <person name="Larson L."/>
            <person name="Lui A."/>
            <person name="MacDonald P.J.P."/>
            <person name="Montmayeur A."/>
            <person name="Murphy C."/>
            <person name="Neiman D."/>
            <person name="Pearson M."/>
            <person name="Priest M."/>
            <person name="Roberts A."/>
            <person name="Saif S."/>
            <person name="Shea T."/>
            <person name="Shenoy N."/>
            <person name="Sisk P."/>
            <person name="Stolte C."/>
            <person name="Sykes S."/>
            <person name="Wortman J."/>
            <person name="Nusbaum C."/>
            <person name="Birren B."/>
        </authorList>
    </citation>
    <scope>NUCLEOTIDE SEQUENCE [LARGE SCALE GENOMIC DNA]</scope>
    <source>
        <strain evidence="2">HOxBLS</strain>
    </source>
</reference>